<protein>
    <submittedName>
        <fullName evidence="1">Uncharacterized protein</fullName>
    </submittedName>
</protein>
<accession>A0ACC6TRK6</accession>
<evidence type="ECO:0000313" key="2">
    <source>
        <dbReference type="Proteomes" id="UP000053480"/>
    </source>
</evidence>
<organism evidence="1 2">
    <name type="scientific">Candidatus Aramenus sulfurataquae</name>
    <dbReference type="NCBI Taxonomy" id="1326980"/>
    <lineage>
        <taxon>Archaea</taxon>
        <taxon>Thermoproteota</taxon>
        <taxon>Thermoprotei</taxon>
        <taxon>Sulfolobales</taxon>
        <taxon>Sulfolobaceae</taxon>
        <taxon>Candidatus Aramenus</taxon>
    </lineage>
</organism>
<name>A0ACC6TRK6_9CREN</name>
<reference evidence="1" key="1">
    <citation type="submission" date="2024-07" db="EMBL/GenBank/DDBJ databases">
        <title>Metagenome and Metagenome-Assembled Genomes of Archaea from a hot spring from the geothermal field of Los Azufres, Mexico.</title>
        <authorList>
            <person name="Marin-Paredes R."/>
            <person name="Martinez-Romero E."/>
            <person name="Servin-Garciduenas L.E."/>
        </authorList>
    </citation>
    <scope>NUCLEOTIDE SEQUENCE</scope>
    <source>
        <strain evidence="1">AZ1-454</strain>
    </source>
</reference>
<comment type="caution">
    <text evidence="1">The sequence shown here is derived from an EMBL/GenBank/DDBJ whole genome shotgun (WGS) entry which is preliminary data.</text>
</comment>
<dbReference type="EMBL" id="JZWS03000039">
    <property type="protein sequence ID" value="MEW9492479.1"/>
    <property type="molecule type" value="Genomic_DNA"/>
</dbReference>
<dbReference type="Proteomes" id="UP000053480">
    <property type="component" value="Unassembled WGS sequence"/>
</dbReference>
<proteinExistence type="predicted"/>
<evidence type="ECO:0000313" key="1">
    <source>
        <dbReference type="EMBL" id="MEW9492479.1"/>
    </source>
</evidence>
<gene>
    <name evidence="1" type="ORF">TQ35_0009825</name>
</gene>
<sequence>MVRWKFIQRFSGERPTIELELYNAKFQRINKEFVIDTGFDGSILVDRETYDFFKVGELPEEYWYKYKALNGVVVMRTAKAFVKLLKDAIEVDVVSPRDFEGKNLVGLRLINGLRLFLDGVEKKTCLVEPLD</sequence>